<accession>A0A5C5ZA00</accession>
<dbReference type="RefSeq" id="WP_146401536.1">
    <property type="nucleotide sequence ID" value="NZ_SJPJ01000001.1"/>
</dbReference>
<protein>
    <submittedName>
        <fullName evidence="1">Uncharacterized protein</fullName>
    </submittedName>
</protein>
<comment type="caution">
    <text evidence="1">The sequence shown here is derived from an EMBL/GenBank/DDBJ whole genome shotgun (WGS) entry which is preliminary data.</text>
</comment>
<proteinExistence type="predicted"/>
<evidence type="ECO:0000313" key="2">
    <source>
        <dbReference type="Proteomes" id="UP000315010"/>
    </source>
</evidence>
<reference evidence="1 2" key="1">
    <citation type="submission" date="2019-02" db="EMBL/GenBank/DDBJ databases">
        <title>Deep-cultivation of Planctomycetes and their phenomic and genomic characterization uncovers novel biology.</title>
        <authorList>
            <person name="Wiegand S."/>
            <person name="Jogler M."/>
            <person name="Boedeker C."/>
            <person name="Pinto D."/>
            <person name="Vollmers J."/>
            <person name="Rivas-Marin E."/>
            <person name="Kohn T."/>
            <person name="Peeters S.H."/>
            <person name="Heuer A."/>
            <person name="Rast P."/>
            <person name="Oberbeckmann S."/>
            <person name="Bunk B."/>
            <person name="Jeske O."/>
            <person name="Meyerdierks A."/>
            <person name="Storesund J.E."/>
            <person name="Kallscheuer N."/>
            <person name="Luecker S."/>
            <person name="Lage O.M."/>
            <person name="Pohl T."/>
            <person name="Merkel B.J."/>
            <person name="Hornburger P."/>
            <person name="Mueller R.-W."/>
            <person name="Bruemmer F."/>
            <person name="Labrenz M."/>
            <person name="Spormann A.M."/>
            <person name="Op Den Camp H."/>
            <person name="Overmann J."/>
            <person name="Amann R."/>
            <person name="Jetten M.S.M."/>
            <person name="Mascher T."/>
            <person name="Medema M.H."/>
            <person name="Devos D.P."/>
            <person name="Kaster A.-K."/>
            <person name="Ovreas L."/>
            <person name="Rohde M."/>
            <person name="Galperin M.Y."/>
            <person name="Jogler C."/>
        </authorList>
    </citation>
    <scope>NUCLEOTIDE SEQUENCE [LARGE SCALE GENOMIC DNA]</scope>
    <source>
        <strain evidence="1 2">CA13</strain>
    </source>
</reference>
<name>A0A5C5ZA00_9BACT</name>
<dbReference type="Proteomes" id="UP000315010">
    <property type="component" value="Unassembled WGS sequence"/>
</dbReference>
<sequence length="123" mass="13307">MKLVTPEQLRKRGLCSAPNPACLRPYLEDLATSAKPGIETPLSAVVFPRFMNTSDSAIRSAVDKILSRAGIEPWPNLFSNGRKSAITDLLAAKHDVVDVAAWVGNSPAVIWEVLRNGNRGKPS</sequence>
<dbReference type="AlphaFoldDB" id="A0A5C5ZA00"/>
<gene>
    <name evidence="1" type="ORF">CA13_55030</name>
</gene>
<dbReference type="EMBL" id="SJPJ01000001">
    <property type="protein sequence ID" value="TWT84028.1"/>
    <property type="molecule type" value="Genomic_DNA"/>
</dbReference>
<organism evidence="1 2">
    <name type="scientific">Novipirellula herctigrandis</name>
    <dbReference type="NCBI Taxonomy" id="2527986"/>
    <lineage>
        <taxon>Bacteria</taxon>
        <taxon>Pseudomonadati</taxon>
        <taxon>Planctomycetota</taxon>
        <taxon>Planctomycetia</taxon>
        <taxon>Pirellulales</taxon>
        <taxon>Pirellulaceae</taxon>
        <taxon>Novipirellula</taxon>
    </lineage>
</organism>
<keyword evidence="2" id="KW-1185">Reference proteome</keyword>
<dbReference type="OrthoDB" id="262002at2"/>
<evidence type="ECO:0000313" key="1">
    <source>
        <dbReference type="EMBL" id="TWT84028.1"/>
    </source>
</evidence>